<name>A0ABW6ZEI8_9HYPH</name>
<accession>A0ABW6ZEI8</accession>
<evidence type="ECO:0000313" key="5">
    <source>
        <dbReference type="Proteomes" id="UP001604043"/>
    </source>
</evidence>
<dbReference type="EMBL" id="JBAFUR010000001">
    <property type="protein sequence ID" value="MFG1251534.1"/>
    <property type="molecule type" value="Genomic_DNA"/>
</dbReference>
<reference evidence="4 5" key="1">
    <citation type="submission" date="2024-02" db="EMBL/GenBank/DDBJ databases">
        <title>Expansion and revision of Xanthobacter and proposal of Roseixanthobacter gen. nov.</title>
        <authorList>
            <person name="Soltysiak M.P.M."/>
            <person name="Jalihal A."/>
            <person name="Ory A."/>
            <person name="Chrisophersen C."/>
            <person name="Lee A.D."/>
            <person name="Boulton J."/>
            <person name="Springer M."/>
        </authorList>
    </citation>
    <scope>NUCLEOTIDE SEQUENCE [LARGE SCALE GENOMIC DNA]</scope>
    <source>
        <strain evidence="4 5">CB5</strain>
    </source>
</reference>
<keyword evidence="5" id="KW-1185">Reference proteome</keyword>
<gene>
    <name evidence="4" type="ORF">V5F30_04925</name>
</gene>
<evidence type="ECO:0000259" key="3">
    <source>
        <dbReference type="Pfam" id="PF04773"/>
    </source>
</evidence>
<dbReference type="Pfam" id="PF04773">
    <property type="entry name" value="FecR"/>
    <property type="match status" value="1"/>
</dbReference>
<evidence type="ECO:0000313" key="4">
    <source>
        <dbReference type="EMBL" id="MFG1251534.1"/>
    </source>
</evidence>
<evidence type="ECO:0000256" key="1">
    <source>
        <dbReference type="SAM" id="MobiDB-lite"/>
    </source>
</evidence>
<dbReference type="InterPro" id="IPR006860">
    <property type="entry name" value="FecR"/>
</dbReference>
<feature type="signal peptide" evidence="2">
    <location>
        <begin position="1"/>
        <end position="27"/>
    </location>
</feature>
<proteinExistence type="predicted"/>
<feature type="region of interest" description="Disordered" evidence="1">
    <location>
        <begin position="326"/>
        <end position="346"/>
    </location>
</feature>
<comment type="caution">
    <text evidence="4">The sequence shown here is derived from an EMBL/GenBank/DDBJ whole genome shotgun (WGS) entry which is preliminary data.</text>
</comment>
<organism evidence="4 5">
    <name type="scientific">Xanthobacter aminoxidans</name>
    <dbReference type="NCBI Taxonomy" id="186280"/>
    <lineage>
        <taxon>Bacteria</taxon>
        <taxon>Pseudomonadati</taxon>
        <taxon>Pseudomonadota</taxon>
        <taxon>Alphaproteobacteria</taxon>
        <taxon>Hyphomicrobiales</taxon>
        <taxon>Xanthobacteraceae</taxon>
        <taxon>Xanthobacter</taxon>
    </lineage>
</organism>
<feature type="chain" id="PRO_5046401960" evidence="2">
    <location>
        <begin position="28"/>
        <end position="346"/>
    </location>
</feature>
<protein>
    <submittedName>
        <fullName evidence="4">FecR family protein</fullName>
    </submittedName>
</protein>
<feature type="domain" description="FecR protein" evidence="3">
    <location>
        <begin position="63"/>
        <end position="160"/>
    </location>
</feature>
<keyword evidence="2" id="KW-0732">Signal</keyword>
<dbReference type="RefSeq" id="WP_394006066.1">
    <property type="nucleotide sequence ID" value="NZ_JBAFUR010000001.1"/>
</dbReference>
<evidence type="ECO:0000256" key="2">
    <source>
        <dbReference type="SAM" id="SignalP"/>
    </source>
</evidence>
<sequence>MPISTPARLLASVASLAIVAATGPALAQNSVGTAAAVNPRSTGNAGSGVRTLELGSSIIHRERIETSSAGSVQVLFVDKTTLNIGPNSNLVIDEFVYDPNAKAGSMALTLTKGAARFVGGNASHTGGAEVKTPVATIGIRGGVAAIIHRDGETQAILQFGTLTVVGPGGETVVIRRPGFMVTVGRGGMSGPVRVSQAQIDAVIAQTRSQTGQTGGRRGPVADTTGLDRGSSHPCGVPVQGQTTMDLAAATCRSVNTALQGEADTIAQQASQQNQGNVVIPVTPPPYSYGGGGGGFPGGYGGGGGFPSFPNLPTFPNIPSFPGFPGGGGGGGGGGPIGGGGGGPIGY</sequence>
<feature type="region of interest" description="Disordered" evidence="1">
    <location>
        <begin position="206"/>
        <end position="233"/>
    </location>
</feature>
<dbReference type="Proteomes" id="UP001604043">
    <property type="component" value="Unassembled WGS sequence"/>
</dbReference>